<organism evidence="1">
    <name type="scientific">Mytilinidion resinicola</name>
    <dbReference type="NCBI Taxonomy" id="574789"/>
    <lineage>
        <taxon>Eukaryota</taxon>
        <taxon>Fungi</taxon>
        <taxon>Dikarya</taxon>
        <taxon>Ascomycota</taxon>
        <taxon>Pezizomycotina</taxon>
        <taxon>Dothideomycetes</taxon>
        <taxon>Pleosporomycetidae</taxon>
        <taxon>Mytilinidiales</taxon>
        <taxon>Mytilinidiaceae</taxon>
        <taxon>Mytilinidion</taxon>
    </lineage>
</organism>
<sequence length="336" mass="38586">MSARPPRRFYLLTYPRTASNLLVRILALEDQADIFMGEKNSYFFGGAMASRMHMLKITGRRPEDWTQEERTSLTENYQEGFDALHRHVEAAEALGQHVFVKEHLPWFIDPISEAKHLFGENSTDELPWTVTTSLAPKHSPLNESILPDAFLRTWFPTFLIRHPALAFPSCYRTSVDNEGAEAARSQHAVNQVEMSVHWSRALYDWYTHQPEESGSNDDATWPVILDADDVIEDPDLVRKYSRMVGLDPSRLKFAWASASEDELNKMDDMARRMTSTLDASTAIVSGKTSIGLDIDEEAKKWKVEFGEEEGERIERLVRAAMPDYEYMKARRLRPQD</sequence>
<proteinExistence type="predicted"/>
<dbReference type="PANTHER" id="PTHR48312">
    <property type="match status" value="1"/>
</dbReference>
<reference evidence="3" key="2">
    <citation type="submission" date="2020-04" db="EMBL/GenBank/DDBJ databases">
        <authorList>
            <consortium name="NCBI Genome Project"/>
        </authorList>
    </citation>
    <scope>NUCLEOTIDE SEQUENCE</scope>
    <source>
        <strain evidence="3">CBS 304.34</strain>
    </source>
</reference>
<reference evidence="3" key="3">
    <citation type="submission" date="2025-04" db="UniProtKB">
        <authorList>
            <consortium name="RefSeq"/>
        </authorList>
    </citation>
    <scope>IDENTIFICATION</scope>
    <source>
        <strain evidence="3">CBS 304.34</strain>
    </source>
</reference>
<dbReference type="SUPFAM" id="SSF52540">
    <property type="entry name" value="P-loop containing nucleoside triphosphate hydrolases"/>
    <property type="match status" value="1"/>
</dbReference>
<dbReference type="GeneID" id="54468935"/>
<gene>
    <name evidence="1 3" type="ORF">BDZ99DRAFT_570901</name>
</gene>
<evidence type="ECO:0008006" key="4">
    <source>
        <dbReference type="Google" id="ProtNLM"/>
    </source>
</evidence>
<dbReference type="OrthoDB" id="3650366at2759"/>
<dbReference type="AlphaFoldDB" id="A0A6A6YN62"/>
<reference evidence="1 3" key="1">
    <citation type="journal article" date="2020" name="Stud. Mycol.">
        <title>101 Dothideomycetes genomes: a test case for predicting lifestyles and emergence of pathogens.</title>
        <authorList>
            <person name="Haridas S."/>
            <person name="Albert R."/>
            <person name="Binder M."/>
            <person name="Bloem J."/>
            <person name="Labutti K."/>
            <person name="Salamov A."/>
            <person name="Andreopoulos B."/>
            <person name="Baker S."/>
            <person name="Barry K."/>
            <person name="Bills G."/>
            <person name="Bluhm B."/>
            <person name="Cannon C."/>
            <person name="Castanera R."/>
            <person name="Culley D."/>
            <person name="Daum C."/>
            <person name="Ezra D."/>
            <person name="Gonzalez J."/>
            <person name="Henrissat B."/>
            <person name="Kuo A."/>
            <person name="Liang C."/>
            <person name="Lipzen A."/>
            <person name="Lutzoni F."/>
            <person name="Magnuson J."/>
            <person name="Mondo S."/>
            <person name="Nolan M."/>
            <person name="Ohm R."/>
            <person name="Pangilinan J."/>
            <person name="Park H.-J."/>
            <person name="Ramirez L."/>
            <person name="Alfaro M."/>
            <person name="Sun H."/>
            <person name="Tritt A."/>
            <person name="Yoshinaga Y."/>
            <person name="Zwiers L.-H."/>
            <person name="Turgeon B."/>
            <person name="Goodwin S."/>
            <person name="Spatafora J."/>
            <person name="Crous P."/>
            <person name="Grigoriev I."/>
        </authorList>
    </citation>
    <scope>NUCLEOTIDE SEQUENCE</scope>
    <source>
        <strain evidence="1 3">CBS 304.34</strain>
    </source>
</reference>
<evidence type="ECO:0000313" key="3">
    <source>
        <dbReference type="RefSeq" id="XP_033577276.1"/>
    </source>
</evidence>
<evidence type="ECO:0000313" key="2">
    <source>
        <dbReference type="Proteomes" id="UP000504636"/>
    </source>
</evidence>
<dbReference type="PANTHER" id="PTHR48312:SF1">
    <property type="entry name" value="SULFOTRANSFERASE"/>
    <property type="match status" value="1"/>
</dbReference>
<dbReference type="Proteomes" id="UP000504636">
    <property type="component" value="Unplaced"/>
</dbReference>
<dbReference type="EMBL" id="MU003700">
    <property type="protein sequence ID" value="KAF2810312.1"/>
    <property type="molecule type" value="Genomic_DNA"/>
</dbReference>
<evidence type="ECO:0000313" key="1">
    <source>
        <dbReference type="EMBL" id="KAF2810312.1"/>
    </source>
</evidence>
<dbReference type="RefSeq" id="XP_033577276.1">
    <property type="nucleotide sequence ID" value="XM_033728042.1"/>
</dbReference>
<keyword evidence="2" id="KW-1185">Reference proteome</keyword>
<dbReference type="InterPro" id="IPR027417">
    <property type="entry name" value="P-loop_NTPase"/>
</dbReference>
<accession>A0A6A6YN62</accession>
<protein>
    <recommendedName>
        <fullName evidence="4">P-loop containing nucleoside triphosphate hydrolase protein</fullName>
    </recommendedName>
</protein>
<name>A0A6A6YN62_9PEZI</name>
<dbReference type="Gene3D" id="3.40.50.300">
    <property type="entry name" value="P-loop containing nucleotide triphosphate hydrolases"/>
    <property type="match status" value="1"/>
</dbReference>